<name>A0AAV8U3T3_9ROSI</name>
<evidence type="ECO:0000256" key="2">
    <source>
        <dbReference type="ARBA" id="ARBA00022670"/>
    </source>
</evidence>
<evidence type="ECO:0000256" key="6">
    <source>
        <dbReference type="PIRSR" id="PIRSR601461-1"/>
    </source>
</evidence>
<dbReference type="SUPFAM" id="SSF50630">
    <property type="entry name" value="Acid proteases"/>
    <property type="match status" value="1"/>
</dbReference>
<dbReference type="InterPro" id="IPR032861">
    <property type="entry name" value="TAXi_N"/>
</dbReference>
<dbReference type="PANTHER" id="PTHR13683:SF817">
    <property type="entry name" value="OS07G0592200 PROTEIN"/>
    <property type="match status" value="1"/>
</dbReference>
<dbReference type="Pfam" id="PF14541">
    <property type="entry name" value="TAXi_C"/>
    <property type="match status" value="1"/>
</dbReference>
<keyword evidence="2" id="KW-0645">Protease</keyword>
<comment type="similarity">
    <text evidence="1">Belongs to the peptidase A1 family.</text>
</comment>
<dbReference type="InterPro" id="IPR001461">
    <property type="entry name" value="Aspartic_peptidase_A1"/>
</dbReference>
<dbReference type="Proteomes" id="UP001159364">
    <property type="component" value="Linkage Group LG02"/>
</dbReference>
<sequence>MTITCRFPLSFIVSIILISPSVFVSAARYPLPLSIPLGLSSPNASLPRRTVYYRRRGLPNSNRPESQVALDDDNVGGYFAAEVYIGTPPQKSFLLVDTGSALTHLPCSGCKQCGKHQDPLFQPKSSSTFRNTSCNSRKLCRFARHYLEQSSSSGFLVDDVISFGGGSEFERQRIVFGCAEQETGEIYSQRADGIMGLRADRLSIVDQLVDQGVISNSFSLCFGSSGGVMILGSVSPPRDMVFSHSDPFRRYLMGQGTVIDSGSTFTYIPERAFHALKDAIIKKTPSVKQIPGPDPRYNDVCFIRAEREVSESELPKNFPSLDLVFGDSQKFTLSPENYLFPHTTVSGAYCLGIFSNGNDATSFLGGFIFLDTLVTYDRENKTIGFRKTNCSELSKILPSSSVSSPLPVVLPTVCQFFKGKWDDDYALSSNHPIHPTALISLKHKWYRRSLMILSNVLPLRTHKALSLSSGFISFSITEKEGGGQCLVDRALKGKQKHTTGKQVQGRKTMFG</sequence>
<dbReference type="GO" id="GO:0004190">
    <property type="term" value="F:aspartic-type endopeptidase activity"/>
    <property type="evidence" value="ECO:0007669"/>
    <property type="project" value="UniProtKB-KW"/>
</dbReference>
<feature type="active site" evidence="6">
    <location>
        <position position="97"/>
    </location>
</feature>
<keyword evidence="3" id="KW-0064">Aspartyl protease</keyword>
<dbReference type="InterPro" id="IPR034161">
    <property type="entry name" value="Pepsin-like_plant"/>
</dbReference>
<keyword evidence="5" id="KW-0325">Glycoprotein</keyword>
<evidence type="ECO:0000256" key="4">
    <source>
        <dbReference type="ARBA" id="ARBA00022801"/>
    </source>
</evidence>
<protein>
    <recommendedName>
        <fullName evidence="7">Peptidase A1 domain-containing protein</fullName>
    </recommendedName>
</protein>
<evidence type="ECO:0000256" key="5">
    <source>
        <dbReference type="ARBA" id="ARBA00023180"/>
    </source>
</evidence>
<keyword evidence="4" id="KW-0378">Hydrolase</keyword>
<dbReference type="InterPro" id="IPR021109">
    <property type="entry name" value="Peptidase_aspartic_dom_sf"/>
</dbReference>
<dbReference type="Pfam" id="PF14543">
    <property type="entry name" value="TAXi_N"/>
    <property type="match status" value="1"/>
</dbReference>
<evidence type="ECO:0000256" key="1">
    <source>
        <dbReference type="ARBA" id="ARBA00007447"/>
    </source>
</evidence>
<dbReference type="InterPro" id="IPR033121">
    <property type="entry name" value="PEPTIDASE_A1"/>
</dbReference>
<dbReference type="AlphaFoldDB" id="A0AAV8U3T3"/>
<dbReference type="GO" id="GO:0006508">
    <property type="term" value="P:proteolysis"/>
    <property type="evidence" value="ECO:0007669"/>
    <property type="project" value="UniProtKB-KW"/>
</dbReference>
<dbReference type="PANTHER" id="PTHR13683">
    <property type="entry name" value="ASPARTYL PROTEASES"/>
    <property type="match status" value="1"/>
</dbReference>
<evidence type="ECO:0000259" key="7">
    <source>
        <dbReference type="PROSITE" id="PS51767"/>
    </source>
</evidence>
<organism evidence="8 9">
    <name type="scientific">Erythroxylum novogranatense</name>
    <dbReference type="NCBI Taxonomy" id="1862640"/>
    <lineage>
        <taxon>Eukaryota</taxon>
        <taxon>Viridiplantae</taxon>
        <taxon>Streptophyta</taxon>
        <taxon>Embryophyta</taxon>
        <taxon>Tracheophyta</taxon>
        <taxon>Spermatophyta</taxon>
        <taxon>Magnoliopsida</taxon>
        <taxon>eudicotyledons</taxon>
        <taxon>Gunneridae</taxon>
        <taxon>Pentapetalae</taxon>
        <taxon>rosids</taxon>
        <taxon>fabids</taxon>
        <taxon>Malpighiales</taxon>
        <taxon>Erythroxylaceae</taxon>
        <taxon>Erythroxylum</taxon>
    </lineage>
</organism>
<dbReference type="CDD" id="cd05476">
    <property type="entry name" value="pepsin_A_like_plant"/>
    <property type="match status" value="1"/>
</dbReference>
<feature type="domain" description="Peptidase A1" evidence="7">
    <location>
        <begin position="79"/>
        <end position="386"/>
    </location>
</feature>
<gene>
    <name evidence="8" type="ORF">K2173_027740</name>
</gene>
<dbReference type="PROSITE" id="PS51767">
    <property type="entry name" value="PEPTIDASE_A1"/>
    <property type="match status" value="1"/>
</dbReference>
<comment type="caution">
    <text evidence="8">The sequence shown here is derived from an EMBL/GenBank/DDBJ whole genome shotgun (WGS) entry which is preliminary data.</text>
</comment>
<evidence type="ECO:0000313" key="8">
    <source>
        <dbReference type="EMBL" id="KAJ8772563.1"/>
    </source>
</evidence>
<keyword evidence="9" id="KW-1185">Reference proteome</keyword>
<evidence type="ECO:0000313" key="9">
    <source>
        <dbReference type="Proteomes" id="UP001159364"/>
    </source>
</evidence>
<dbReference type="InterPro" id="IPR032799">
    <property type="entry name" value="TAXi_C"/>
</dbReference>
<evidence type="ECO:0000256" key="3">
    <source>
        <dbReference type="ARBA" id="ARBA00022750"/>
    </source>
</evidence>
<dbReference type="EMBL" id="JAIWQS010000002">
    <property type="protein sequence ID" value="KAJ8772563.1"/>
    <property type="molecule type" value="Genomic_DNA"/>
</dbReference>
<proteinExistence type="inferred from homology"/>
<dbReference type="Gene3D" id="2.40.70.10">
    <property type="entry name" value="Acid Proteases"/>
    <property type="match status" value="2"/>
</dbReference>
<reference evidence="8 9" key="1">
    <citation type="submission" date="2021-09" db="EMBL/GenBank/DDBJ databases">
        <title>Genomic insights and catalytic innovation underlie evolution of tropane alkaloids biosynthesis.</title>
        <authorList>
            <person name="Wang Y.-J."/>
            <person name="Tian T."/>
            <person name="Huang J.-P."/>
            <person name="Huang S.-X."/>
        </authorList>
    </citation>
    <scope>NUCLEOTIDE SEQUENCE [LARGE SCALE GENOMIC DNA]</scope>
    <source>
        <strain evidence="8">KIB-2018</strain>
        <tissue evidence="8">Leaf</tissue>
    </source>
</reference>
<feature type="active site" evidence="6">
    <location>
        <position position="260"/>
    </location>
</feature>
<accession>A0AAV8U3T3</accession>